<evidence type="ECO:0008006" key="3">
    <source>
        <dbReference type="Google" id="ProtNLM"/>
    </source>
</evidence>
<proteinExistence type="predicted"/>
<reference evidence="1 2" key="1">
    <citation type="submission" date="2021-01" db="EMBL/GenBank/DDBJ databases">
        <title>Chryseolinea sp. Jin1 Genome sequencing and assembly.</title>
        <authorList>
            <person name="Kim I."/>
        </authorList>
    </citation>
    <scope>NUCLEOTIDE SEQUENCE [LARGE SCALE GENOMIC DNA]</scope>
    <source>
        <strain evidence="1 2">Jin1</strain>
    </source>
</reference>
<gene>
    <name evidence="1" type="ORF">JI741_16060</name>
</gene>
<evidence type="ECO:0000313" key="1">
    <source>
        <dbReference type="EMBL" id="MBL0742741.1"/>
    </source>
</evidence>
<sequence>MFATEKQLVKKLRVNYKEICCWNLEKSKTQILEEVDLGFGIADLVISQVNKAAFVKDELGHFDILIYKVISDSKKASFLNIIEKTKANQLQVRRSLHKLQMNGYIDSKDELFRAKRSYSHVISKSVAVEAKLKDWKRALNQAFRYRWFASQAFVVLDSKYSLPAVKNLSHFKKMNVGLAVIDLDGLLTVHFKPKIERPINESMSILLSEQVKLSLLGKKK</sequence>
<accession>A0ABS1KTE9</accession>
<dbReference type="RefSeq" id="WP_202011309.1">
    <property type="nucleotide sequence ID" value="NZ_JAERRB010000005.1"/>
</dbReference>
<name>A0ABS1KTE9_9BACT</name>
<comment type="caution">
    <text evidence="1">The sequence shown here is derived from an EMBL/GenBank/DDBJ whole genome shotgun (WGS) entry which is preliminary data.</text>
</comment>
<evidence type="ECO:0000313" key="2">
    <source>
        <dbReference type="Proteomes" id="UP000613030"/>
    </source>
</evidence>
<organism evidence="1 2">
    <name type="scientific">Chryseolinea lacunae</name>
    <dbReference type="NCBI Taxonomy" id="2801331"/>
    <lineage>
        <taxon>Bacteria</taxon>
        <taxon>Pseudomonadati</taxon>
        <taxon>Bacteroidota</taxon>
        <taxon>Cytophagia</taxon>
        <taxon>Cytophagales</taxon>
        <taxon>Fulvivirgaceae</taxon>
        <taxon>Chryseolinea</taxon>
    </lineage>
</organism>
<keyword evidence="2" id="KW-1185">Reference proteome</keyword>
<protein>
    <recommendedName>
        <fullName evidence="3">MarR family transcriptional regulator</fullName>
    </recommendedName>
</protein>
<dbReference type="Proteomes" id="UP000613030">
    <property type="component" value="Unassembled WGS sequence"/>
</dbReference>
<dbReference type="EMBL" id="JAERRB010000005">
    <property type="protein sequence ID" value="MBL0742741.1"/>
    <property type="molecule type" value="Genomic_DNA"/>
</dbReference>